<dbReference type="SUPFAM" id="SSF51395">
    <property type="entry name" value="FMN-linked oxidoreductases"/>
    <property type="match status" value="1"/>
</dbReference>
<organism evidence="4 5">
    <name type="scientific">Hydrocarboniclastica marina</name>
    <dbReference type="NCBI Taxonomy" id="2259620"/>
    <lineage>
        <taxon>Bacteria</taxon>
        <taxon>Pseudomonadati</taxon>
        <taxon>Pseudomonadota</taxon>
        <taxon>Gammaproteobacteria</taxon>
        <taxon>Alteromonadales</taxon>
        <taxon>Alteromonadaceae</taxon>
        <taxon>Hydrocarboniclastica</taxon>
    </lineage>
</organism>
<keyword evidence="1" id="KW-0285">Flavoprotein</keyword>
<dbReference type="AlphaFoldDB" id="A0A4P7XLC5"/>
<evidence type="ECO:0000256" key="1">
    <source>
        <dbReference type="ARBA" id="ARBA00022630"/>
    </source>
</evidence>
<evidence type="ECO:0000259" key="3">
    <source>
        <dbReference type="Pfam" id="PF00724"/>
    </source>
</evidence>
<evidence type="ECO:0000313" key="4">
    <source>
        <dbReference type="EMBL" id="QCF27653.1"/>
    </source>
</evidence>
<dbReference type="EMBL" id="CP031093">
    <property type="protein sequence ID" value="QCF27653.1"/>
    <property type="molecule type" value="Genomic_DNA"/>
</dbReference>
<dbReference type="OrthoDB" id="8523426at2"/>
<dbReference type="InterPro" id="IPR001155">
    <property type="entry name" value="OxRdtase_FMN_N"/>
</dbReference>
<dbReference type="CDD" id="cd04733">
    <property type="entry name" value="OYE_like_2_FMN"/>
    <property type="match status" value="1"/>
</dbReference>
<keyword evidence="5" id="KW-1185">Reference proteome</keyword>
<evidence type="ECO:0000256" key="2">
    <source>
        <dbReference type="ARBA" id="ARBA00023002"/>
    </source>
</evidence>
<name>A0A4P7XLC5_9ALTE</name>
<dbReference type="RefSeq" id="WP_136550364.1">
    <property type="nucleotide sequence ID" value="NZ_CP031093.1"/>
</dbReference>
<dbReference type="KEGG" id="hmi:soil367_17940"/>
<dbReference type="Proteomes" id="UP000298049">
    <property type="component" value="Chromosome"/>
</dbReference>
<keyword evidence="2" id="KW-0560">Oxidoreductase</keyword>
<gene>
    <name evidence="4" type="ORF">soil367_17940</name>
</gene>
<dbReference type="GO" id="GO:0010181">
    <property type="term" value="F:FMN binding"/>
    <property type="evidence" value="ECO:0007669"/>
    <property type="project" value="InterPro"/>
</dbReference>
<dbReference type="PANTHER" id="PTHR43656">
    <property type="entry name" value="BINDING OXIDOREDUCTASE, PUTATIVE (AFU_ORTHOLOGUE AFUA_2G08260)-RELATED"/>
    <property type="match status" value="1"/>
</dbReference>
<dbReference type="Gene3D" id="3.20.20.70">
    <property type="entry name" value="Aldolase class I"/>
    <property type="match status" value="1"/>
</dbReference>
<proteinExistence type="predicted"/>
<evidence type="ECO:0000313" key="5">
    <source>
        <dbReference type="Proteomes" id="UP000298049"/>
    </source>
</evidence>
<feature type="domain" description="NADH:flavin oxidoreductase/NADH oxidase N-terminal" evidence="3">
    <location>
        <begin position="20"/>
        <end position="362"/>
    </location>
</feature>
<protein>
    <submittedName>
        <fullName evidence="4">NADH:flavin oxidoreductase</fullName>
    </submittedName>
</protein>
<reference evidence="4 5" key="1">
    <citation type="submission" date="2018-07" db="EMBL/GenBank/DDBJ databases">
        <title>Marsedoiliclastica nanhaica gen. nov. sp. nov., a novel marine hydrocarbonoclastic bacterium isolated from an in-situ enriched hydrocarbon-degrading consortium in deep-sea sediment.</title>
        <authorList>
            <person name="Dong C."/>
            <person name="Ma T."/>
            <person name="Liu R."/>
            <person name="Shao Z."/>
        </authorList>
    </citation>
    <scope>NUCLEOTIDE SEQUENCE [LARGE SCALE GENOMIC DNA]</scope>
    <source>
        <strain evidence="5">soil36-7</strain>
    </source>
</reference>
<dbReference type="InterPro" id="IPR013785">
    <property type="entry name" value="Aldolase_TIM"/>
</dbReference>
<dbReference type="InterPro" id="IPR051799">
    <property type="entry name" value="NADH_flavin_oxidoreductase"/>
</dbReference>
<dbReference type="GO" id="GO:0016491">
    <property type="term" value="F:oxidoreductase activity"/>
    <property type="evidence" value="ECO:0007669"/>
    <property type="project" value="UniProtKB-KW"/>
</dbReference>
<dbReference type="PANTHER" id="PTHR43656:SF2">
    <property type="entry name" value="BINDING OXIDOREDUCTASE, PUTATIVE (AFU_ORTHOLOGUE AFUA_2G08260)-RELATED"/>
    <property type="match status" value="1"/>
</dbReference>
<accession>A0A4P7XLC5</accession>
<sequence>MASPASSTSLATPLALPCGAVLPNRIAKAAMTEGVADAHLHATERHQRLYGRWSDGGAGLLITGNVMIDRKVLERPGNVAIDPAPADGDPEGMAQLRKWAEAGTRNGNHLWMQISHAGRQSPRYVTNSPVGPSAVQLKLLGNYARPRALTEAEILDYVQRFANVARVAKKAGFTGVQVHAAHGYLLSSFLSPVTNQRTDRWGGSLENRARFLLETLRAVRKTVGPGFPVGLKLNSDDFRKGGFTHAECLQVVKWLNDESVDLLEVSGGTYEQPRLLGHAGVAGTARDEAPVRESTRKREAYFLNYAEAIREVCQFPMMVTGGFRTRALMEEALAAGITDVIGLGRPLCTDPDTPRELIEGRYEVAVSHERRLNLAHRGLFSPVSPFKPLKVLNVIGSQAWYYRQLFHLAKGESPRLSLGVVGAFGAYYADELRTARALKAAPKQ</sequence>
<dbReference type="Pfam" id="PF00724">
    <property type="entry name" value="Oxidored_FMN"/>
    <property type="match status" value="1"/>
</dbReference>